<proteinExistence type="predicted"/>
<dbReference type="InParanoid" id="G8JPI2"/>
<dbReference type="Pfam" id="PF00400">
    <property type="entry name" value="WD40"/>
    <property type="match status" value="2"/>
</dbReference>
<dbReference type="RefSeq" id="XP_003644648.1">
    <property type="nucleotide sequence ID" value="XM_003644600.1"/>
</dbReference>
<dbReference type="KEGG" id="erc:Ecym_2075"/>
<dbReference type="PANTHER" id="PTHR19918">
    <property type="entry name" value="CELL DIVISION CYCLE 20 CDC20 FIZZY -RELATED"/>
    <property type="match status" value="1"/>
</dbReference>
<sequence>MDRQPQLMSRSYKRTLSSGSVSLSPQGIQLKRKKFQNDPLTPARKLGGSMLTMIPDRFIPNETSIKAYRTSPNLRNFDLTINELVDPDSQRRLPSPEFFTSQDLLLNQLILTPDPSPLATKEVKTRLNEEFKRHREYIADALGFQSPERVYKFDKIQKTLDISPNHSIVDPLLSTLPPKDAAQYIHKQEFPNFQQSKRFVPCDLRPTKRTKSHIPYRVLDAPALRNDFYSNLVDWSPATNNVVVGLNCSVYLWSDTLGPINVLHHGYLQKKGDIVTCVSFAPTDDYLVVATKLGRLLVFDQSYKPKVMVDGSRQPLVETRINNNRGICCVKWFENAKNEFLLGNDIGEVHRFRLEHKKFEHFEIITMGEAERRLRVGKELNGHVSGVERVKQKSYNIKETLVKYVYDTMELCLESVYTFQSQTQQVCGLDISEETGFVAVGGNDNSCSLWDISLPNGPPKLLFQLPHYAAVKALSFCPWSKSLLATGGGSKDRTIRFWHAPSGTLLKEIKTPGQITSLIWSTRRKQIVATFGFSDLESPTLFISYSYPSMEPIMKVTTPSALRVLSAVSSPDFSSICIATNDETVRFYEMWDPKESTIIEAQAAGLYGSEIIEHEEGIERDTKPIR</sequence>
<keyword evidence="1 3" id="KW-0853">WD repeat</keyword>
<dbReference type="GO" id="GO:0031145">
    <property type="term" value="P:anaphase-promoting complex-dependent catabolic process"/>
    <property type="evidence" value="ECO:0007669"/>
    <property type="project" value="TreeGrafter"/>
</dbReference>
<evidence type="ECO:0000256" key="2">
    <source>
        <dbReference type="ARBA" id="ARBA00022737"/>
    </source>
</evidence>
<evidence type="ECO:0000256" key="3">
    <source>
        <dbReference type="PROSITE-ProRule" id="PRU00221"/>
    </source>
</evidence>
<keyword evidence="2" id="KW-0677">Repeat</keyword>
<dbReference type="HOGENOM" id="CLU_014831_3_3_1"/>
<dbReference type="GO" id="GO:0030476">
    <property type="term" value="P:ascospore wall assembly"/>
    <property type="evidence" value="ECO:0007669"/>
    <property type="project" value="EnsemblFungi"/>
</dbReference>
<feature type="region of interest" description="Disordered" evidence="4">
    <location>
        <begin position="1"/>
        <end position="24"/>
    </location>
</feature>
<name>G8JPI2_ERECY</name>
<dbReference type="GO" id="GO:0005680">
    <property type="term" value="C:anaphase-promoting complex"/>
    <property type="evidence" value="ECO:0007669"/>
    <property type="project" value="EnsemblFungi"/>
</dbReference>
<dbReference type="GO" id="GO:0044778">
    <property type="term" value="P:meiotic DNA integrity checkpoint signaling"/>
    <property type="evidence" value="ECO:0007669"/>
    <property type="project" value="EnsemblFungi"/>
</dbReference>
<dbReference type="eggNOG" id="KOG0305">
    <property type="taxonomic scope" value="Eukaryota"/>
</dbReference>
<dbReference type="Proteomes" id="UP000006790">
    <property type="component" value="Chromosome 2"/>
</dbReference>
<dbReference type="EMBL" id="CP002498">
    <property type="protein sequence ID" value="AET37831.1"/>
    <property type="molecule type" value="Genomic_DNA"/>
</dbReference>
<organism evidence="5 6">
    <name type="scientific">Eremothecium cymbalariae (strain CBS 270.75 / DBVPG 7215 / KCTC 17166 / NRRL Y-17582)</name>
    <name type="common">Yeast</name>
    <dbReference type="NCBI Taxonomy" id="931890"/>
    <lineage>
        <taxon>Eukaryota</taxon>
        <taxon>Fungi</taxon>
        <taxon>Dikarya</taxon>
        <taxon>Ascomycota</taxon>
        <taxon>Saccharomycotina</taxon>
        <taxon>Saccharomycetes</taxon>
        <taxon>Saccharomycetales</taxon>
        <taxon>Saccharomycetaceae</taxon>
        <taxon>Eremothecium</taxon>
    </lineage>
</organism>
<evidence type="ECO:0000256" key="1">
    <source>
        <dbReference type="ARBA" id="ARBA00022574"/>
    </source>
</evidence>
<dbReference type="OMA" id="FCPWSRS"/>
<keyword evidence="6" id="KW-1185">Reference proteome</keyword>
<evidence type="ECO:0000256" key="4">
    <source>
        <dbReference type="SAM" id="MobiDB-lite"/>
    </source>
</evidence>
<reference evidence="6" key="1">
    <citation type="journal article" date="2012" name="G3 (Bethesda)">
        <title>Pichia sorbitophila, an interspecies yeast hybrid reveals early steps of genome resolution following polyploidization.</title>
        <authorList>
            <person name="Leh Louis V."/>
            <person name="Despons L."/>
            <person name="Friedrich A."/>
            <person name="Martin T."/>
            <person name="Durrens P."/>
            <person name="Casaregola S."/>
            <person name="Neuveglise C."/>
            <person name="Fairhead C."/>
            <person name="Marck C."/>
            <person name="Cruz J.A."/>
            <person name="Straub M.L."/>
            <person name="Kugler V."/>
            <person name="Sacerdot C."/>
            <person name="Uzunov Z."/>
            <person name="Thierry A."/>
            <person name="Weiss S."/>
            <person name="Bleykasten C."/>
            <person name="De Montigny J."/>
            <person name="Jacques N."/>
            <person name="Jung P."/>
            <person name="Lemaire M."/>
            <person name="Mallet S."/>
            <person name="Morel G."/>
            <person name="Richard G.F."/>
            <person name="Sarkar A."/>
            <person name="Savel G."/>
            <person name="Schacherer J."/>
            <person name="Seret M.L."/>
            <person name="Talla E."/>
            <person name="Samson G."/>
            <person name="Jubin C."/>
            <person name="Poulain J."/>
            <person name="Vacherie B."/>
            <person name="Barbe V."/>
            <person name="Pelletier E."/>
            <person name="Sherman D.J."/>
            <person name="Westhof E."/>
            <person name="Weissenbach J."/>
            <person name="Baret P.V."/>
            <person name="Wincker P."/>
            <person name="Gaillardin C."/>
            <person name="Dujon B."/>
            <person name="Souciet J.L."/>
        </authorList>
    </citation>
    <scope>NUCLEOTIDE SEQUENCE [LARGE SCALE GENOMIC DNA]</scope>
    <source>
        <strain evidence="6">CBS 270.75 / DBVPG 7215 / KCTC 17166 / NRRL Y-17582</strain>
    </source>
</reference>
<dbReference type="STRING" id="931890.G8JPI2"/>
<feature type="repeat" description="WD" evidence="3">
    <location>
        <begin position="419"/>
        <end position="453"/>
    </location>
</feature>
<dbReference type="GO" id="GO:1990757">
    <property type="term" value="F:ubiquitin ligase activator activity"/>
    <property type="evidence" value="ECO:0007669"/>
    <property type="project" value="EnsemblFungi"/>
</dbReference>
<dbReference type="AlphaFoldDB" id="G8JPI2"/>
<dbReference type="SMART" id="SM00320">
    <property type="entry name" value="WD40"/>
    <property type="match status" value="4"/>
</dbReference>
<dbReference type="InterPro" id="IPR015943">
    <property type="entry name" value="WD40/YVTN_repeat-like_dom_sf"/>
</dbReference>
<dbReference type="PANTHER" id="PTHR19918:SF5">
    <property type="entry name" value="MEIOSIS-SPECIFIC APC_C ACTIVATOR PROTEIN AMA1"/>
    <property type="match status" value="1"/>
</dbReference>
<dbReference type="SUPFAM" id="SSF50978">
    <property type="entry name" value="WD40 repeat-like"/>
    <property type="match status" value="1"/>
</dbReference>
<gene>
    <name evidence="5" type="ordered locus">Ecym_2075</name>
</gene>
<dbReference type="GO" id="GO:0007130">
    <property type="term" value="P:synaptonemal complex assembly"/>
    <property type="evidence" value="ECO:0007669"/>
    <property type="project" value="EnsemblFungi"/>
</dbReference>
<accession>G8JPI2</accession>
<protein>
    <submittedName>
        <fullName evidence="5">Uncharacterized protein</fullName>
    </submittedName>
</protein>
<dbReference type="GO" id="GO:0010997">
    <property type="term" value="F:anaphase-promoting complex binding"/>
    <property type="evidence" value="ECO:0007669"/>
    <property type="project" value="InterPro"/>
</dbReference>
<dbReference type="GO" id="GO:1905786">
    <property type="term" value="P:positive regulation of anaphase-promoting complex-dependent catabolic process"/>
    <property type="evidence" value="ECO:0007669"/>
    <property type="project" value="EnsemblFungi"/>
</dbReference>
<evidence type="ECO:0000313" key="5">
    <source>
        <dbReference type="EMBL" id="AET37831.1"/>
    </source>
</evidence>
<dbReference type="GeneID" id="11472994"/>
<dbReference type="Gene3D" id="2.130.10.10">
    <property type="entry name" value="YVTN repeat-like/Quinoprotein amine dehydrogenase"/>
    <property type="match status" value="1"/>
</dbReference>
<dbReference type="InterPro" id="IPR033010">
    <property type="entry name" value="Cdc20/Fizzy"/>
</dbReference>
<dbReference type="OrthoDB" id="10263272at2759"/>
<evidence type="ECO:0000313" key="6">
    <source>
        <dbReference type="Proteomes" id="UP000006790"/>
    </source>
</evidence>
<dbReference type="FunCoup" id="G8JPI2">
    <property type="interactions" value="235"/>
</dbReference>
<dbReference type="InterPro" id="IPR001680">
    <property type="entry name" value="WD40_rpt"/>
</dbReference>
<dbReference type="InterPro" id="IPR036322">
    <property type="entry name" value="WD40_repeat_dom_sf"/>
</dbReference>
<dbReference type="GO" id="GO:1903024">
    <property type="term" value="P:positive regulation of ascospore-type prospore membrane formation"/>
    <property type="evidence" value="ECO:0007669"/>
    <property type="project" value="EnsemblFungi"/>
</dbReference>
<dbReference type="PROSITE" id="PS50082">
    <property type="entry name" value="WD_REPEATS_2"/>
    <property type="match status" value="1"/>
</dbReference>